<evidence type="ECO:0000313" key="5">
    <source>
        <dbReference type="Proteomes" id="UP000309594"/>
    </source>
</evidence>
<dbReference type="InterPro" id="IPR012373">
    <property type="entry name" value="Ferrdict_sens_TM"/>
</dbReference>
<dbReference type="PANTHER" id="PTHR30273:SF2">
    <property type="entry name" value="PROTEIN FECR"/>
    <property type="match status" value="1"/>
</dbReference>
<gene>
    <name evidence="4" type="ORF">FBD94_03720</name>
</gene>
<keyword evidence="1" id="KW-0472">Membrane</keyword>
<keyword evidence="1" id="KW-1133">Transmembrane helix</keyword>
<sequence length="368" mass="41270">MDTSRAKTLYHKFLNGTATEAEKAIVESWYLHMASNTAGPKHDRDYEAIRLRILTKVRVQSPVNKLVKFWKPFLTSAAVLMVAFIGYLLFNDKTKDAQQLVSEIHPGRKVATLTLANGRKIALNDAIKGEVAIESGVSITKDSGGRLVYTITEQHTSEDNLNTLSTARGETFQVRLPDGSGVWLNAASSLTYSSSLTDKFGKRSVKLTGEGYFEISKDKKHPFVVESQGNRIEVLGTHFNVNAYHDEPAMKTTLLEGSVIINDRTTLRPDEQAIITNGEIKVIPVIAETYTDWKGDAFNFRKEELESIMRKVSRWYDVTVEYKGVVDRGETFTGYISRDADVSKVLQTLSKISKLKFHLDKKKIIVSK</sequence>
<comment type="caution">
    <text evidence="4">The sequence shown here is derived from an EMBL/GenBank/DDBJ whole genome shotgun (WGS) entry which is preliminary data.</text>
</comment>
<keyword evidence="1" id="KW-0812">Transmembrane</keyword>
<accession>A0A4U1GMW0</accession>
<feature type="transmembrane region" description="Helical" evidence="1">
    <location>
        <begin position="69"/>
        <end position="90"/>
    </location>
</feature>
<protein>
    <submittedName>
        <fullName evidence="4">DUF4974 domain-containing protein</fullName>
    </submittedName>
</protein>
<feature type="domain" description="FecR protein" evidence="2">
    <location>
        <begin position="163"/>
        <end position="259"/>
    </location>
</feature>
<proteinExistence type="predicted"/>
<dbReference type="EMBL" id="SWDX01000001">
    <property type="protein sequence ID" value="TKC65658.1"/>
    <property type="molecule type" value="Genomic_DNA"/>
</dbReference>
<reference evidence="4 5" key="1">
    <citation type="submission" date="2019-04" db="EMBL/GenBank/DDBJ databases">
        <title>Pedobacter sp. RP-1-16 sp. nov., isolated from Arctic soil.</title>
        <authorList>
            <person name="Dahal R.H."/>
            <person name="Kim D.-U."/>
        </authorList>
    </citation>
    <scope>NUCLEOTIDE SEQUENCE [LARGE SCALE GENOMIC DNA]</scope>
    <source>
        <strain evidence="4 5">RP-1-16</strain>
    </source>
</reference>
<dbReference type="InterPro" id="IPR006860">
    <property type="entry name" value="FecR"/>
</dbReference>
<dbReference type="RefSeq" id="WP_136879111.1">
    <property type="nucleotide sequence ID" value="NZ_SWDX01000001.1"/>
</dbReference>
<dbReference type="InterPro" id="IPR032508">
    <property type="entry name" value="FecR_C"/>
</dbReference>
<dbReference type="Gene3D" id="2.60.120.1440">
    <property type="match status" value="1"/>
</dbReference>
<dbReference type="AlphaFoldDB" id="A0A4U1GMW0"/>
<evidence type="ECO:0000259" key="3">
    <source>
        <dbReference type="Pfam" id="PF16344"/>
    </source>
</evidence>
<organism evidence="4 5">
    <name type="scientific">Pedobacter hiemivivus</name>
    <dbReference type="NCBI Taxonomy" id="2530454"/>
    <lineage>
        <taxon>Bacteria</taxon>
        <taxon>Pseudomonadati</taxon>
        <taxon>Bacteroidota</taxon>
        <taxon>Sphingobacteriia</taxon>
        <taxon>Sphingobacteriales</taxon>
        <taxon>Sphingobacteriaceae</taxon>
        <taxon>Pedobacter</taxon>
    </lineage>
</organism>
<dbReference type="Pfam" id="PF16344">
    <property type="entry name" value="FecR_C"/>
    <property type="match status" value="1"/>
</dbReference>
<name>A0A4U1GMW0_9SPHI</name>
<evidence type="ECO:0000256" key="1">
    <source>
        <dbReference type="SAM" id="Phobius"/>
    </source>
</evidence>
<dbReference type="Pfam" id="PF04773">
    <property type="entry name" value="FecR"/>
    <property type="match status" value="1"/>
</dbReference>
<evidence type="ECO:0000313" key="4">
    <source>
        <dbReference type="EMBL" id="TKC65658.1"/>
    </source>
</evidence>
<feature type="domain" description="Protein FecR C-terminal" evidence="3">
    <location>
        <begin position="298"/>
        <end position="366"/>
    </location>
</feature>
<dbReference type="GO" id="GO:0016989">
    <property type="term" value="F:sigma factor antagonist activity"/>
    <property type="evidence" value="ECO:0007669"/>
    <property type="project" value="TreeGrafter"/>
</dbReference>
<dbReference type="Gene3D" id="3.55.50.30">
    <property type="match status" value="1"/>
</dbReference>
<dbReference type="Proteomes" id="UP000309594">
    <property type="component" value="Unassembled WGS sequence"/>
</dbReference>
<evidence type="ECO:0000259" key="2">
    <source>
        <dbReference type="Pfam" id="PF04773"/>
    </source>
</evidence>
<dbReference type="PANTHER" id="PTHR30273">
    <property type="entry name" value="PERIPLASMIC SIGNAL SENSOR AND SIGMA FACTOR ACTIVATOR FECR-RELATED"/>
    <property type="match status" value="1"/>
</dbReference>